<dbReference type="Proteomes" id="UP001172778">
    <property type="component" value="Unassembled WGS sequence"/>
</dbReference>
<proteinExistence type="inferred from homology"/>
<comment type="caution">
    <text evidence="8">The sequence shown here is derived from an EMBL/GenBank/DDBJ whole genome shotgun (WGS) entry which is preliminary data.</text>
</comment>
<feature type="domain" description="ABC transporter" evidence="7">
    <location>
        <begin position="7"/>
        <end position="248"/>
    </location>
</feature>
<sequence>MQSVLAISLQDVAKRYQIFNSPKDRLKQFVFGRWRRYYREFWALRQLSLDIRRGEVIGLVGRNGAGKSTFLQLVCGTLTPSSGQVQVNGRIAALLELGAGFNPDFTGRENVYLNAAILGLSKAEVDARFEQIAAFADIGDFIEQPVKTYSSGMYVRLAFSVAINVDPDILIVDEALSVGDGLFSRKSFDRIMELKEAGKTILFCSHSMYQIEAICNRAIWLERGEAKMIGEPHEVVAAYNDFLNSGHDMPDLVQANDSPLATPPAPSSSTHTLPKITDVVVSVDGISGKQLDAHCGRSDLLVRVHYAAPAHLPTPSLAIALLNRSGMIVASAGSINDGLELTRQPDGSGEVAIEFPALPLLKGEYGVSLYLMCEKAIHVYEHVDRAAVITVSQTGLAQGVVELPHRWHTDSATH</sequence>
<evidence type="ECO:0000256" key="6">
    <source>
        <dbReference type="SAM" id="MobiDB-lite"/>
    </source>
</evidence>
<evidence type="ECO:0000256" key="3">
    <source>
        <dbReference type="ARBA" id="ARBA00022475"/>
    </source>
</evidence>
<keyword evidence="3" id="KW-1003">Cell membrane</keyword>
<evidence type="ECO:0000256" key="2">
    <source>
        <dbReference type="ARBA" id="ARBA00022448"/>
    </source>
</evidence>
<dbReference type="CDD" id="cd03220">
    <property type="entry name" value="ABC_KpsT_Wzt"/>
    <property type="match status" value="1"/>
</dbReference>
<dbReference type="SMART" id="SM00382">
    <property type="entry name" value="AAA"/>
    <property type="match status" value="1"/>
</dbReference>
<feature type="region of interest" description="Disordered" evidence="6">
    <location>
        <begin position="253"/>
        <end position="272"/>
    </location>
</feature>
<dbReference type="SUPFAM" id="SSF52540">
    <property type="entry name" value="P-loop containing nucleoside triphosphate hydrolases"/>
    <property type="match status" value="1"/>
</dbReference>
<evidence type="ECO:0000313" key="9">
    <source>
        <dbReference type="Proteomes" id="UP001172778"/>
    </source>
</evidence>
<dbReference type="Pfam" id="PF14524">
    <property type="entry name" value="Wzt_C"/>
    <property type="match status" value="1"/>
</dbReference>
<dbReference type="EMBL" id="JARRAF010000002">
    <property type="protein sequence ID" value="MDK2122785.1"/>
    <property type="molecule type" value="Genomic_DNA"/>
</dbReference>
<comment type="similarity">
    <text evidence="1">Belongs to the ABC transporter superfamily.</text>
</comment>
<accession>A0ABT7DUI9</accession>
<keyword evidence="3" id="KW-0472">Membrane</keyword>
<dbReference type="PANTHER" id="PTHR46743">
    <property type="entry name" value="TEICHOIC ACIDS EXPORT ATP-BINDING PROTEIN TAGH"/>
    <property type="match status" value="1"/>
</dbReference>
<dbReference type="Gene3D" id="2.70.50.60">
    <property type="entry name" value="abc- transporter (atp binding component) like domain"/>
    <property type="match status" value="1"/>
</dbReference>
<dbReference type="CDD" id="cd10147">
    <property type="entry name" value="Wzt_C-like"/>
    <property type="match status" value="1"/>
</dbReference>
<evidence type="ECO:0000256" key="4">
    <source>
        <dbReference type="ARBA" id="ARBA00022741"/>
    </source>
</evidence>
<dbReference type="InterPro" id="IPR015860">
    <property type="entry name" value="ABC_transpr_TagH-like"/>
</dbReference>
<evidence type="ECO:0000313" key="8">
    <source>
        <dbReference type="EMBL" id="MDK2122785.1"/>
    </source>
</evidence>
<dbReference type="GO" id="GO:0005524">
    <property type="term" value="F:ATP binding"/>
    <property type="evidence" value="ECO:0007669"/>
    <property type="project" value="UniProtKB-KW"/>
</dbReference>
<dbReference type="InterPro" id="IPR050683">
    <property type="entry name" value="Bact_Polysacc_Export_ATP-bd"/>
</dbReference>
<protein>
    <submittedName>
        <fullName evidence="8">ABC transporter ATP-binding protein</fullName>
    </submittedName>
</protein>
<gene>
    <name evidence="8" type="ORF">PZA18_01840</name>
</gene>
<keyword evidence="5 8" id="KW-0067">ATP-binding</keyword>
<keyword evidence="2" id="KW-0813">Transport</keyword>
<reference evidence="8" key="1">
    <citation type="submission" date="2023-03" db="EMBL/GenBank/DDBJ databases">
        <title>Chitinimonas shenzhenensis gen. nov., sp. nov., a novel member of family Burkholderiaceae isolated from activated sludge collected in Shen Zhen, China.</title>
        <authorList>
            <person name="Wang X."/>
        </authorList>
    </citation>
    <scope>NUCLEOTIDE SEQUENCE</scope>
    <source>
        <strain evidence="8">DQS-5</strain>
    </source>
</reference>
<keyword evidence="9" id="KW-1185">Reference proteome</keyword>
<keyword evidence="4" id="KW-0547">Nucleotide-binding</keyword>
<dbReference type="InterPro" id="IPR003439">
    <property type="entry name" value="ABC_transporter-like_ATP-bd"/>
</dbReference>
<dbReference type="InterPro" id="IPR029439">
    <property type="entry name" value="Wzt_C"/>
</dbReference>
<dbReference type="Pfam" id="PF00005">
    <property type="entry name" value="ABC_tran"/>
    <property type="match status" value="1"/>
</dbReference>
<evidence type="ECO:0000256" key="5">
    <source>
        <dbReference type="ARBA" id="ARBA00022840"/>
    </source>
</evidence>
<evidence type="ECO:0000256" key="1">
    <source>
        <dbReference type="ARBA" id="ARBA00005417"/>
    </source>
</evidence>
<evidence type="ECO:0000259" key="7">
    <source>
        <dbReference type="PROSITE" id="PS50893"/>
    </source>
</evidence>
<dbReference type="PROSITE" id="PS50893">
    <property type="entry name" value="ABC_TRANSPORTER_2"/>
    <property type="match status" value="1"/>
</dbReference>
<dbReference type="InterPro" id="IPR003593">
    <property type="entry name" value="AAA+_ATPase"/>
</dbReference>
<dbReference type="InterPro" id="IPR027417">
    <property type="entry name" value="P-loop_NTPase"/>
</dbReference>
<organism evidence="8 9">
    <name type="scientific">Parachitinimonas caeni</name>
    <dbReference type="NCBI Taxonomy" id="3031301"/>
    <lineage>
        <taxon>Bacteria</taxon>
        <taxon>Pseudomonadati</taxon>
        <taxon>Pseudomonadota</taxon>
        <taxon>Betaproteobacteria</taxon>
        <taxon>Neisseriales</taxon>
        <taxon>Chitinibacteraceae</taxon>
        <taxon>Parachitinimonas</taxon>
    </lineage>
</organism>
<dbReference type="PANTHER" id="PTHR46743:SF2">
    <property type="entry name" value="TEICHOIC ACIDS EXPORT ATP-BINDING PROTEIN TAGH"/>
    <property type="match status" value="1"/>
</dbReference>
<dbReference type="RefSeq" id="WP_284099074.1">
    <property type="nucleotide sequence ID" value="NZ_JARRAF010000002.1"/>
</dbReference>
<dbReference type="Gene3D" id="3.40.50.300">
    <property type="entry name" value="P-loop containing nucleotide triphosphate hydrolases"/>
    <property type="match status" value="1"/>
</dbReference>
<name>A0ABT7DUI9_9NEIS</name>